<dbReference type="SMART" id="SM00136">
    <property type="entry name" value="LamNT"/>
    <property type="match status" value="1"/>
</dbReference>
<dbReference type="GO" id="GO:0005604">
    <property type="term" value="C:basement membrane"/>
    <property type="evidence" value="ECO:0007669"/>
    <property type="project" value="UniProtKB-SubCell"/>
</dbReference>
<comment type="function">
    <text evidence="1">Binding to cells via a high affinity receptor, laminin is thought to mediate the attachment, migration and organization of cells into tissues during embryonic development by interacting with other extracellular matrix components.</text>
</comment>
<dbReference type="Pfam" id="PF00052">
    <property type="entry name" value="Laminin_B"/>
    <property type="match status" value="1"/>
</dbReference>
<keyword evidence="3" id="KW-0964">Secreted</keyword>
<evidence type="ECO:0000256" key="12">
    <source>
        <dbReference type="SAM" id="SignalP"/>
    </source>
</evidence>
<dbReference type="PANTHER" id="PTHR10574">
    <property type="entry name" value="NETRIN/LAMININ-RELATED"/>
    <property type="match status" value="1"/>
</dbReference>
<dbReference type="GeneTree" id="ENSGT00940000158069"/>
<evidence type="ECO:0008006" key="18">
    <source>
        <dbReference type="Google" id="ProtNLM"/>
    </source>
</evidence>
<dbReference type="Pfam" id="PF00055">
    <property type="entry name" value="Laminin_N"/>
    <property type="match status" value="1"/>
</dbReference>
<feature type="disulfide bond" evidence="10">
    <location>
        <begin position="908"/>
        <end position="917"/>
    </location>
</feature>
<organism evidence="16 17">
    <name type="scientific">Eptatretus burgeri</name>
    <name type="common">Inshore hagfish</name>
    <dbReference type="NCBI Taxonomy" id="7764"/>
    <lineage>
        <taxon>Eukaryota</taxon>
        <taxon>Metazoa</taxon>
        <taxon>Chordata</taxon>
        <taxon>Craniata</taxon>
        <taxon>Vertebrata</taxon>
        <taxon>Cyclostomata</taxon>
        <taxon>Myxini</taxon>
        <taxon>Myxiniformes</taxon>
        <taxon>Myxinidae</taxon>
        <taxon>Eptatretinae</taxon>
        <taxon>Eptatretus</taxon>
    </lineage>
</organism>
<dbReference type="Ensembl" id="ENSEBUT00000017862.1">
    <property type="protein sequence ID" value="ENSEBUP00000017286.1"/>
    <property type="gene ID" value="ENSEBUG00000010791.1"/>
</dbReference>
<keyword evidence="8" id="KW-0325">Glycoprotein</keyword>
<evidence type="ECO:0000256" key="4">
    <source>
        <dbReference type="ARBA" id="ARBA00022729"/>
    </source>
</evidence>
<dbReference type="Pfam" id="PF24973">
    <property type="entry name" value="EGF_LMN_ATRN"/>
    <property type="match status" value="1"/>
</dbReference>
<feature type="disulfide bond" evidence="10">
    <location>
        <begin position="938"/>
        <end position="955"/>
    </location>
</feature>
<feature type="disulfide bond" evidence="10">
    <location>
        <begin position="756"/>
        <end position="770"/>
    </location>
</feature>
<evidence type="ECO:0000313" key="16">
    <source>
        <dbReference type="Ensembl" id="ENSEBUP00000017286.1"/>
    </source>
</evidence>
<dbReference type="SMART" id="SM00180">
    <property type="entry name" value="EGF_Lam"/>
    <property type="match status" value="10"/>
</dbReference>
<feature type="coiled-coil region" evidence="11">
    <location>
        <begin position="1490"/>
        <end position="1517"/>
    </location>
</feature>
<feature type="domain" description="Laminin EGF-like" evidence="13">
    <location>
        <begin position="400"/>
        <end position="446"/>
    </location>
</feature>
<feature type="domain" description="Laminin EGF-like" evidence="13">
    <location>
        <begin position="447"/>
        <end position="496"/>
    </location>
</feature>
<dbReference type="PROSITE" id="PS50027">
    <property type="entry name" value="EGF_LAM_2"/>
    <property type="match status" value="7"/>
</dbReference>
<dbReference type="SMART" id="SM00181">
    <property type="entry name" value="EGF"/>
    <property type="match status" value="5"/>
</dbReference>
<dbReference type="FunFam" id="2.10.25.10:FF:000105">
    <property type="entry name" value="laminin subunit gamma-1"/>
    <property type="match status" value="2"/>
</dbReference>
<dbReference type="Gene3D" id="1.10.287.950">
    <property type="entry name" value="Methyl-accepting chemotaxis protein"/>
    <property type="match status" value="1"/>
</dbReference>
<dbReference type="InterPro" id="IPR000742">
    <property type="entry name" value="EGF"/>
</dbReference>
<accession>A0A8C4WXD5</accession>
<evidence type="ECO:0000256" key="3">
    <source>
        <dbReference type="ARBA" id="ARBA00022525"/>
    </source>
</evidence>
<dbReference type="InterPro" id="IPR050440">
    <property type="entry name" value="Laminin/Netrin_ECM"/>
</dbReference>
<dbReference type="Proteomes" id="UP000694388">
    <property type="component" value="Unplaced"/>
</dbReference>
<feature type="signal peptide" evidence="12">
    <location>
        <begin position="1"/>
        <end position="38"/>
    </location>
</feature>
<dbReference type="SMART" id="SM00281">
    <property type="entry name" value="LamB"/>
    <property type="match status" value="1"/>
</dbReference>
<dbReference type="PROSITE" id="PS51117">
    <property type="entry name" value="LAMININ_NTER"/>
    <property type="match status" value="1"/>
</dbReference>
<keyword evidence="9 10" id="KW-0424">Laminin EGF-like domain</keyword>
<dbReference type="PROSITE" id="PS01248">
    <property type="entry name" value="EGF_LAM_1"/>
    <property type="match status" value="4"/>
</dbReference>
<dbReference type="InterPro" id="IPR056863">
    <property type="entry name" value="LMN_ATRN_NET-like_EGF"/>
</dbReference>
<evidence type="ECO:0000259" key="13">
    <source>
        <dbReference type="PROSITE" id="PS50027"/>
    </source>
</evidence>
<dbReference type="SUPFAM" id="SSF58104">
    <property type="entry name" value="Methyl-accepting chemotaxis protein (MCP) signaling domain"/>
    <property type="match status" value="1"/>
</dbReference>
<dbReference type="InterPro" id="IPR000034">
    <property type="entry name" value="Laminin_IV"/>
</dbReference>
<dbReference type="FunFam" id="2.10.25.10:FF:000166">
    <property type="entry name" value="laminin subunit gamma-1"/>
    <property type="match status" value="1"/>
</dbReference>
<dbReference type="PROSITE" id="PS51115">
    <property type="entry name" value="LAMININ_IVA"/>
    <property type="match status" value="1"/>
</dbReference>
<keyword evidence="5" id="KW-0677">Repeat</keyword>
<evidence type="ECO:0000256" key="5">
    <source>
        <dbReference type="ARBA" id="ARBA00022737"/>
    </source>
</evidence>
<feature type="coiled-coil region" evidence="11">
    <location>
        <begin position="1097"/>
        <end position="1200"/>
    </location>
</feature>
<evidence type="ECO:0000256" key="9">
    <source>
        <dbReference type="ARBA" id="ARBA00023292"/>
    </source>
</evidence>
<feature type="domain" description="Laminin EGF-like" evidence="13">
    <location>
        <begin position="726"/>
        <end position="772"/>
    </location>
</feature>
<evidence type="ECO:0000256" key="8">
    <source>
        <dbReference type="ARBA" id="ARBA00023180"/>
    </source>
</evidence>
<feature type="domain" description="Laminin EGF-like" evidence="13">
    <location>
        <begin position="936"/>
        <end position="983"/>
    </location>
</feature>
<keyword evidence="17" id="KW-1185">Reference proteome</keyword>
<feature type="disulfide bond" evidence="10">
    <location>
        <begin position="467"/>
        <end position="476"/>
    </location>
</feature>
<dbReference type="Gene3D" id="2.60.120.260">
    <property type="entry name" value="Galactose-binding domain-like"/>
    <property type="match status" value="1"/>
</dbReference>
<feature type="disulfide bond" evidence="10">
    <location>
        <begin position="957"/>
        <end position="966"/>
    </location>
</feature>
<dbReference type="InterPro" id="IPR002049">
    <property type="entry name" value="LE_dom"/>
</dbReference>
<evidence type="ECO:0000313" key="17">
    <source>
        <dbReference type="Proteomes" id="UP000694388"/>
    </source>
</evidence>
<keyword evidence="7 10" id="KW-1015">Disulfide bond</keyword>
<keyword evidence="11" id="KW-0175">Coiled coil</keyword>
<name>A0A8C4WXD5_EPTBU</name>
<dbReference type="OMA" id="QGCTACF"/>
<dbReference type="FunFam" id="2.60.120.260:FF:000018">
    <property type="entry name" value="Laminin subunit gamma 1"/>
    <property type="match status" value="1"/>
</dbReference>
<feature type="disulfide bond" evidence="10">
    <location>
        <begin position="984"/>
        <end position="996"/>
    </location>
</feature>
<feature type="domain" description="Laminin EGF-like" evidence="13">
    <location>
        <begin position="829"/>
        <end position="884"/>
    </location>
</feature>
<sequence>MMGTQNNTQQLMAPWLRDLQPWLLLVCLLVMFTGGNMATDLCYNLAGQVQQCQPEFENVAARASVETSDTCGTPPEDFCVQTGATGFTKSCHVCDSMDPTKSHNASSMTDSLGSKSWWQSRSMHTGPVQFPNSVNITVRLGKTYEISYIRLRFHNSRPESFAIYRRSSPTTPWKPLQFYSASCDRTYGLQARSSLQAGQEDETTVLCSDEFSDISPLTGGNVAFSTLEGRPSAYSFDRSSALQDWVTATDVRITLNRLNTFGDEVFKLEKVLRSYFYAISDLSVGGRCKCNGHASECGRGDTGHLKCHCQHNTTGTDCERCLPFYNDRQWRRATAENANECLSCKCNGHSNRCYFDQRLHQSTGHGGHCVNCQDNTAGPFCNMCQQNFHRESQSGRCMPCNCDLLGSLGPNCDSTNQCKCKPGVGGRKCDQCLIGYHSLTEAGCRRCDCDVAGTARGCHDGSGQCFCKQNVEGNRCNRCKSGFFNLDEKNPNGCTPCFCSGHSSTCSKAAGYSVQTISSNFQTGKDGWHAHQSDGRAAPLHWSHSSQDVSVSSNNYLPVYFVAPGKFLGNQVLSYGQNLSFSFRTNHREVRLSAEDVVVEGSGLRASVPVIAQNNYYPSKETRSYTFLLHESSAYPWNPKLSSEQFRHLLSNLTAIKLRGTYSDQSTGFLDSVSLVTARPGYGPAATWVEHCVCPTAYVGQFCESCAIGYRRDPPRGGPLAACIPCSCFGPSHGCDAETGACRCDHHTAGLRCERCADGFYGNPAEGARCQQCPCPSGSSCVQKPGTQEIVCTDCPLGLSGKHCELCSDGYYGDPQGRMAGSVRPCVACDCSNNVDVNAVGNCDRSTGECLKCVHNTAGFFCDRCKEGFYGNALASVPEQKCRSCACSAFGTIGTGQTCNPVTGQCQCRPHVMGRDCGRCKLGHFMSKTGTGCTRCDCDPIGSVAGLCNAITSQCDCRPGVTGLKCDRCEKGHFGFSVTGCKPCDCDRGGSVDEQCDESGHCACQQGATGMQCDQCQENFFSDRTNPGCNNCPPCYNLVQEKVDVFRKHLKDLEDMMNKIESDPNSAVNSDFEAKLNGLSSTVSKLLNDALFTQDSQNALDKQIDELSQALASQQSRMHSIASTVGGVEGASERVQHRLSEIERLIQRGREDLEKSKKSLATVKLDGQDISGPNNFSMLAEEARILAERHKQSAKEIEKIANMAKTTSTEAYDTLNSVLKQETTLRSTLNDLSQRLEDFRKVRDDMENLTTAVQANAKAAGDRALQIYANASTSVPAVDLTELTVTGVQVKDKSLGLDQRVEQSRQALQTILTNLQPQEENARRILSRGKAEQQILDQLLARANAALNEAQKAEAQGNSTLKEAQDTLDSLEDFDSRVSANKTAAENALRSMPTIQHNINEANRLTELAERALGNAANDARDAQDTATQAEGLAKRALNDTMNLEYRVTQLHSDAGTLHRDSFELQRRIQDTEMQFQSKQDQANTDSTRVQTQINMAQQAEAKARRAKAAVKSTLEEIENLLKGLGSVEAVDTTKLTNLEIQFGKAKKSLGPDGELDRRMQELETTVNLQLTAMQSYETDIKKITADINNLEEIANALPEGCFNAGEIERP</sequence>
<evidence type="ECO:0000259" key="14">
    <source>
        <dbReference type="PROSITE" id="PS51115"/>
    </source>
</evidence>
<evidence type="ECO:0000259" key="15">
    <source>
        <dbReference type="PROSITE" id="PS51117"/>
    </source>
</evidence>
<reference evidence="16" key="2">
    <citation type="submission" date="2025-09" db="UniProtKB">
        <authorList>
            <consortium name="Ensembl"/>
        </authorList>
    </citation>
    <scope>IDENTIFICATION</scope>
</reference>
<feature type="disulfide bond" evidence="10">
    <location>
        <begin position="936"/>
        <end position="948"/>
    </location>
</feature>
<evidence type="ECO:0000256" key="10">
    <source>
        <dbReference type="PROSITE-ProRule" id="PRU00460"/>
    </source>
</evidence>
<feature type="domain" description="Laminin EGF-like" evidence="13">
    <location>
        <begin position="885"/>
        <end position="935"/>
    </location>
</feature>
<feature type="domain" description="Laminin N-terminal" evidence="15">
    <location>
        <begin position="48"/>
        <end position="287"/>
    </location>
</feature>
<feature type="chain" id="PRO_5034727178" description="Laminin subunit gamma-3" evidence="12">
    <location>
        <begin position="39"/>
        <end position="1611"/>
    </location>
</feature>
<dbReference type="PRINTS" id="PR00011">
    <property type="entry name" value="EGFLAMININ"/>
</dbReference>
<feature type="domain" description="Laminin EGF-like" evidence="13">
    <location>
        <begin position="984"/>
        <end position="1034"/>
    </location>
</feature>
<feature type="disulfide bond" evidence="10">
    <location>
        <begin position="1004"/>
        <end position="1013"/>
    </location>
</feature>
<keyword evidence="6" id="KW-0272">Extracellular matrix</keyword>
<dbReference type="FunFam" id="2.10.25.10:FF:000174">
    <property type="entry name" value="Laminin subunit gamma-1"/>
    <property type="match status" value="1"/>
</dbReference>
<dbReference type="FunFam" id="2.10.25.10:FF:000094">
    <property type="entry name" value="Laminin subunit alpha-2"/>
    <property type="match status" value="1"/>
</dbReference>
<feature type="disulfide bond" evidence="10">
    <location>
        <begin position="400"/>
        <end position="412"/>
    </location>
</feature>
<keyword evidence="4 12" id="KW-0732">Signal</keyword>
<feature type="disulfide bond" evidence="10">
    <location>
        <begin position="853"/>
        <end position="862"/>
    </location>
</feature>
<dbReference type="PANTHER" id="PTHR10574:SF435">
    <property type="entry name" value="LAMININ SUBUNIT GAMMA-1"/>
    <property type="match status" value="1"/>
</dbReference>
<dbReference type="GO" id="GO:0009888">
    <property type="term" value="P:tissue development"/>
    <property type="evidence" value="ECO:0007669"/>
    <property type="project" value="TreeGrafter"/>
</dbReference>
<keyword evidence="6" id="KW-0084">Basement membrane</keyword>
<dbReference type="Gene3D" id="2.10.25.10">
    <property type="entry name" value="Laminin"/>
    <property type="match status" value="9"/>
</dbReference>
<dbReference type="Pfam" id="PF00053">
    <property type="entry name" value="EGF_laminin"/>
    <property type="match status" value="9"/>
</dbReference>
<protein>
    <recommendedName>
        <fullName evidence="18">Laminin subunit gamma-3</fullName>
    </recommendedName>
</protein>
<dbReference type="SUPFAM" id="SSF57196">
    <property type="entry name" value="EGF/Laminin"/>
    <property type="match status" value="10"/>
</dbReference>
<dbReference type="FunFam" id="2.10.25.10:FF:000090">
    <property type="entry name" value="laminin subunit alpha"/>
    <property type="match status" value="1"/>
</dbReference>
<evidence type="ECO:0000256" key="7">
    <source>
        <dbReference type="ARBA" id="ARBA00023157"/>
    </source>
</evidence>
<evidence type="ECO:0000256" key="6">
    <source>
        <dbReference type="ARBA" id="ARBA00022869"/>
    </source>
</evidence>
<dbReference type="FunFam" id="2.10.25.10:FF:000188">
    <property type="entry name" value="Laminin subunit gamma 2"/>
    <property type="match status" value="1"/>
</dbReference>
<reference evidence="16" key="1">
    <citation type="submission" date="2025-08" db="UniProtKB">
        <authorList>
            <consortium name="Ensembl"/>
        </authorList>
    </citation>
    <scope>IDENTIFICATION</scope>
</reference>
<feature type="disulfide bond" evidence="10">
    <location>
        <begin position="744"/>
        <end position="753"/>
    </location>
</feature>
<evidence type="ECO:0000256" key="11">
    <source>
        <dbReference type="SAM" id="Coils"/>
    </source>
</evidence>
<evidence type="ECO:0000256" key="2">
    <source>
        <dbReference type="ARBA" id="ARBA00004302"/>
    </source>
</evidence>
<dbReference type="GO" id="GO:0009887">
    <property type="term" value="P:animal organ morphogenesis"/>
    <property type="evidence" value="ECO:0007669"/>
    <property type="project" value="TreeGrafter"/>
</dbReference>
<proteinExistence type="predicted"/>
<dbReference type="FunFam" id="2.10.25.10:FF:000074">
    <property type="entry name" value="Laminin subunit alpha"/>
    <property type="match status" value="1"/>
</dbReference>
<comment type="caution">
    <text evidence="10">Lacks conserved residue(s) required for the propagation of feature annotation.</text>
</comment>
<dbReference type="InterPro" id="IPR008211">
    <property type="entry name" value="Laminin_N"/>
</dbReference>
<evidence type="ECO:0000256" key="1">
    <source>
        <dbReference type="ARBA" id="ARBA00002418"/>
    </source>
</evidence>
<dbReference type="CDD" id="cd00055">
    <property type="entry name" value="EGF_Lam"/>
    <property type="match status" value="8"/>
</dbReference>
<comment type="subcellular location">
    <subcellularLocation>
        <location evidence="2">Secreted</location>
        <location evidence="2">Extracellular space</location>
        <location evidence="2">Extracellular matrix</location>
        <location evidence="2">Basement membrane</location>
    </subcellularLocation>
</comment>
<feature type="domain" description="Laminin IV type A" evidence="14">
    <location>
        <begin position="523"/>
        <end position="691"/>
    </location>
</feature>
<feature type="disulfide bond" evidence="10">
    <location>
        <begin position="420"/>
        <end position="429"/>
    </location>
</feature>